<name>A0A922MUJ8_SPOEX</name>
<protein>
    <submittedName>
        <fullName evidence="1">Uncharacterized protein</fullName>
    </submittedName>
</protein>
<dbReference type="AlphaFoldDB" id="A0A922MUJ8"/>
<reference evidence="1" key="1">
    <citation type="journal article" date="2021" name="G3 (Bethesda)">
        <title>Genome and transcriptome analysis of the beet armyworm Spodoptera exigua reveals targets for pest control. .</title>
        <authorList>
            <person name="Simon S."/>
            <person name="Breeschoten T."/>
            <person name="Jansen H.J."/>
            <person name="Dirks R.P."/>
            <person name="Schranz M.E."/>
            <person name="Ros V.I.D."/>
        </authorList>
    </citation>
    <scope>NUCLEOTIDE SEQUENCE</scope>
    <source>
        <strain evidence="1">TB_SE_WUR_2020</strain>
    </source>
</reference>
<dbReference type="Proteomes" id="UP000814243">
    <property type="component" value="Unassembled WGS sequence"/>
</dbReference>
<sequence length="196" mass="22536">MIADGCDSQNKNTVMIAMVAYWLTNCAPRHVKIVLIFPVPGHSFMPADRIFGHNEKEVKNKEIIINPSEYIEIYNRYGTVHKMGEDCAVKYWKAYASETLKPAGNYHFQFAACKRYYVTRVKNKPDRFLLRGEIHYKNDTGLAKSVIKRGVSSTSEFGIRDIPPYQTKVSTLRGTFNRPPISNSITFVYVNLRFEL</sequence>
<comment type="caution">
    <text evidence="1">The sequence shown here is derived from an EMBL/GenBank/DDBJ whole genome shotgun (WGS) entry which is preliminary data.</text>
</comment>
<evidence type="ECO:0000313" key="1">
    <source>
        <dbReference type="EMBL" id="KAH9643720.1"/>
    </source>
</evidence>
<proteinExistence type="predicted"/>
<dbReference type="EMBL" id="JACEFF010000116">
    <property type="protein sequence ID" value="KAH9643720.1"/>
    <property type="molecule type" value="Genomic_DNA"/>
</dbReference>
<evidence type="ECO:0000313" key="2">
    <source>
        <dbReference type="Proteomes" id="UP000814243"/>
    </source>
</evidence>
<organism evidence="1 2">
    <name type="scientific">Spodoptera exigua</name>
    <name type="common">Beet armyworm</name>
    <name type="synonym">Noctua fulgens</name>
    <dbReference type="NCBI Taxonomy" id="7107"/>
    <lineage>
        <taxon>Eukaryota</taxon>
        <taxon>Metazoa</taxon>
        <taxon>Ecdysozoa</taxon>
        <taxon>Arthropoda</taxon>
        <taxon>Hexapoda</taxon>
        <taxon>Insecta</taxon>
        <taxon>Pterygota</taxon>
        <taxon>Neoptera</taxon>
        <taxon>Endopterygota</taxon>
        <taxon>Lepidoptera</taxon>
        <taxon>Glossata</taxon>
        <taxon>Ditrysia</taxon>
        <taxon>Noctuoidea</taxon>
        <taxon>Noctuidae</taxon>
        <taxon>Amphipyrinae</taxon>
        <taxon>Spodoptera</taxon>
    </lineage>
</organism>
<gene>
    <name evidence="1" type="ORF">HF086_001830</name>
</gene>
<accession>A0A922MUJ8</accession>